<dbReference type="CDD" id="cd08645">
    <property type="entry name" value="FMT_core_GART"/>
    <property type="match status" value="1"/>
</dbReference>
<proteinExistence type="inferred from homology"/>
<sequence length="187" mass="19640">MAPRIVVLVSGSGTLLQALLDSDLRPFILAVGTDRGDAGALGRAVSRGVPTFVVDPAAFANRADWDEALQEAVSAQEPDLIVSAGFMRILCPAFVAAFAGRLINTHPALLPQFPGAHAVRDALAAGVRETGCTVHYIDEGVDTGPIIAQVTVEILPGDDEATLHERIKVAERSLLIAVITELIGVEK</sequence>
<evidence type="ECO:0000256" key="2">
    <source>
        <dbReference type="ARBA" id="ARBA00012254"/>
    </source>
</evidence>
<accession>A0A6J7AQM4</accession>
<dbReference type="PANTHER" id="PTHR43369:SF2">
    <property type="entry name" value="PHOSPHORIBOSYLGLYCINAMIDE FORMYLTRANSFERASE"/>
    <property type="match status" value="1"/>
</dbReference>
<dbReference type="PANTHER" id="PTHR43369">
    <property type="entry name" value="PHOSPHORIBOSYLGLYCINAMIDE FORMYLTRANSFERASE"/>
    <property type="match status" value="1"/>
</dbReference>
<dbReference type="Gene3D" id="3.40.50.170">
    <property type="entry name" value="Formyl transferase, N-terminal domain"/>
    <property type="match status" value="1"/>
</dbReference>
<reference evidence="6" key="1">
    <citation type="submission" date="2020-05" db="EMBL/GenBank/DDBJ databases">
        <authorList>
            <person name="Chiriac C."/>
            <person name="Salcher M."/>
            <person name="Ghai R."/>
            <person name="Kavagutti S V."/>
        </authorList>
    </citation>
    <scope>NUCLEOTIDE SEQUENCE</scope>
</reference>
<evidence type="ECO:0000256" key="3">
    <source>
        <dbReference type="ARBA" id="ARBA00022679"/>
    </source>
</evidence>
<dbReference type="HAMAP" id="MF_01930">
    <property type="entry name" value="PurN"/>
    <property type="match status" value="1"/>
</dbReference>
<dbReference type="EMBL" id="CAFABK010000105">
    <property type="protein sequence ID" value="CAB4834830.1"/>
    <property type="molecule type" value="Genomic_DNA"/>
</dbReference>
<dbReference type="GO" id="GO:0005829">
    <property type="term" value="C:cytosol"/>
    <property type="evidence" value="ECO:0007669"/>
    <property type="project" value="TreeGrafter"/>
</dbReference>
<dbReference type="InterPro" id="IPR036477">
    <property type="entry name" value="Formyl_transf_N_sf"/>
</dbReference>
<dbReference type="SUPFAM" id="SSF53328">
    <property type="entry name" value="Formyltransferase"/>
    <property type="match status" value="1"/>
</dbReference>
<evidence type="ECO:0000259" key="5">
    <source>
        <dbReference type="Pfam" id="PF00551"/>
    </source>
</evidence>
<dbReference type="AlphaFoldDB" id="A0A6J7AQM4"/>
<evidence type="ECO:0000256" key="1">
    <source>
        <dbReference type="ARBA" id="ARBA00005054"/>
    </source>
</evidence>
<dbReference type="GO" id="GO:0004644">
    <property type="term" value="F:phosphoribosylglycinamide formyltransferase activity"/>
    <property type="evidence" value="ECO:0007669"/>
    <property type="project" value="UniProtKB-EC"/>
</dbReference>
<gene>
    <name evidence="6" type="ORF">UFOPK3204_01597</name>
</gene>
<dbReference type="GO" id="GO:0006189">
    <property type="term" value="P:'de novo' IMP biosynthetic process"/>
    <property type="evidence" value="ECO:0007669"/>
    <property type="project" value="InterPro"/>
</dbReference>
<comment type="pathway">
    <text evidence="1">Purine metabolism; IMP biosynthesis via de novo pathway; N(2)-formyl-N(1)-(5-phospho-D-ribosyl)glycinamide from N(1)-(5-phospho-D-ribosyl)glycinamide (10-formyl THF route): step 1/1.</text>
</comment>
<dbReference type="InterPro" id="IPR002376">
    <property type="entry name" value="Formyl_transf_N"/>
</dbReference>
<evidence type="ECO:0000256" key="4">
    <source>
        <dbReference type="ARBA" id="ARBA00022755"/>
    </source>
</evidence>
<dbReference type="Pfam" id="PF00551">
    <property type="entry name" value="Formyl_trans_N"/>
    <property type="match status" value="1"/>
</dbReference>
<keyword evidence="3" id="KW-0808">Transferase</keyword>
<keyword evidence="4" id="KW-0658">Purine biosynthesis</keyword>
<evidence type="ECO:0000313" key="6">
    <source>
        <dbReference type="EMBL" id="CAB4834830.1"/>
    </source>
</evidence>
<dbReference type="InterPro" id="IPR004607">
    <property type="entry name" value="GART"/>
</dbReference>
<name>A0A6J7AQM4_9ZZZZ</name>
<dbReference type="EC" id="2.1.2.2" evidence="2"/>
<organism evidence="6">
    <name type="scientific">freshwater metagenome</name>
    <dbReference type="NCBI Taxonomy" id="449393"/>
    <lineage>
        <taxon>unclassified sequences</taxon>
        <taxon>metagenomes</taxon>
        <taxon>ecological metagenomes</taxon>
    </lineage>
</organism>
<feature type="domain" description="Formyl transferase N-terminal" evidence="5">
    <location>
        <begin position="4"/>
        <end position="179"/>
    </location>
</feature>
<protein>
    <recommendedName>
        <fullName evidence="2">phosphoribosylglycinamide formyltransferase 1</fullName>
        <ecNumber evidence="2">2.1.2.2</ecNumber>
    </recommendedName>
</protein>
<dbReference type="NCBIfam" id="TIGR00639">
    <property type="entry name" value="PurN"/>
    <property type="match status" value="1"/>
</dbReference>